<evidence type="ECO:0000313" key="1">
    <source>
        <dbReference type="EMBL" id="QJA49268.1"/>
    </source>
</evidence>
<organism evidence="1">
    <name type="scientific">viral metagenome</name>
    <dbReference type="NCBI Taxonomy" id="1070528"/>
    <lineage>
        <taxon>unclassified sequences</taxon>
        <taxon>metagenomes</taxon>
        <taxon>organismal metagenomes</taxon>
    </lineage>
</organism>
<sequence length="175" mass="18985">MKKLLLTVLSFLLLISPCFGAGGYFKVTGDDLVRNRYSDIGSHRVLKMLAIADNSTASHASLTINPTGWIDSEGNSGSFVYPTLGWRAYILYTDGNHAASEPTENTDITIKQYGVDLLDGNGTNSIDNTAERAVYFQVDGLPMPCPITDSLFLEISNNAVNSASTTFRLLLLPSE</sequence>
<proteinExistence type="predicted"/>
<gene>
    <name evidence="4" type="ORF">MM415A00131_0029</name>
    <name evidence="2" type="ORF">MM415B00138_0002</name>
    <name evidence="1" type="ORF">TM448A01279_0021</name>
    <name evidence="3" type="ORF">TM448B00456_0009</name>
</gene>
<dbReference type="EMBL" id="MT144622">
    <property type="protein sequence ID" value="QJH95528.1"/>
    <property type="molecule type" value="Genomic_DNA"/>
</dbReference>
<dbReference type="EMBL" id="MT144127">
    <property type="protein sequence ID" value="QJA49268.1"/>
    <property type="molecule type" value="Genomic_DNA"/>
</dbReference>
<protein>
    <submittedName>
        <fullName evidence="1">Uncharacterized protein</fullName>
    </submittedName>
</protein>
<name>A0A6H1ZP32_9ZZZZ</name>
<evidence type="ECO:0000313" key="3">
    <source>
        <dbReference type="EMBL" id="QJH95528.1"/>
    </source>
</evidence>
<accession>A0A6H1ZP32</accession>
<dbReference type="EMBL" id="MT141578">
    <property type="protein sequence ID" value="QJA67952.1"/>
    <property type="molecule type" value="Genomic_DNA"/>
</dbReference>
<dbReference type="EMBL" id="MT145193">
    <property type="protein sequence ID" value="QJI05011.1"/>
    <property type="molecule type" value="Genomic_DNA"/>
</dbReference>
<dbReference type="AlphaFoldDB" id="A0A6H1ZP32"/>
<evidence type="ECO:0000313" key="4">
    <source>
        <dbReference type="EMBL" id="QJI05011.1"/>
    </source>
</evidence>
<reference evidence="1" key="1">
    <citation type="submission" date="2020-03" db="EMBL/GenBank/DDBJ databases">
        <title>The deep terrestrial virosphere.</title>
        <authorList>
            <person name="Holmfeldt K."/>
            <person name="Nilsson E."/>
            <person name="Simone D."/>
            <person name="Lopez-Fernandez M."/>
            <person name="Wu X."/>
            <person name="de Brujin I."/>
            <person name="Lundin D."/>
            <person name="Andersson A."/>
            <person name="Bertilsson S."/>
            <person name="Dopson M."/>
        </authorList>
    </citation>
    <scope>NUCLEOTIDE SEQUENCE</scope>
    <source>
        <strain evidence="4">MM415A00131</strain>
        <strain evidence="2">MM415B00138</strain>
        <strain evidence="1">TM448A01279</strain>
        <strain evidence="3">TM448B00456</strain>
    </source>
</reference>
<evidence type="ECO:0000313" key="2">
    <source>
        <dbReference type="EMBL" id="QJA67952.1"/>
    </source>
</evidence>